<accession>A0ABN1WIH4</accession>
<evidence type="ECO:0000313" key="2">
    <source>
        <dbReference type="EMBL" id="GAA1251025.1"/>
    </source>
</evidence>
<evidence type="ECO:0000259" key="1">
    <source>
        <dbReference type="Pfam" id="PF01370"/>
    </source>
</evidence>
<sequence length="302" mass="33020">MDVRDVCVIGGSRYFGRRVIEELRDAGVRVTVVNRGSAAAPPGVTHLFADRDDETALRAALGDRRFDVVIDQVCYTPVQAAIAARVFAGRTRRYLMTSTVEVYAGLGRADGPPLGEVALELADWPVDLELPWDRTEFRDAQYGEGKRQAEALLLKSAPFDVVTVRTAHVLGGADFTGRLAYYTGRIAQGRPVAVHPRPQQASFVEQREIARFLVWAARGTFTGPVNAASHGTLDVRDLCAAIERHPGTEARAQIAVAAPGEPVSPFSFDHCYAMDTTRAVRLGFSFSRTAEWLPQAIKEVQP</sequence>
<dbReference type="Proteomes" id="UP001500037">
    <property type="component" value="Unassembled WGS sequence"/>
</dbReference>
<dbReference type="RefSeq" id="WP_344443926.1">
    <property type="nucleotide sequence ID" value="NZ_BAAALF010000093.1"/>
</dbReference>
<organism evidence="2 3">
    <name type="scientific">Kitasatospora nipponensis</name>
    <dbReference type="NCBI Taxonomy" id="258049"/>
    <lineage>
        <taxon>Bacteria</taxon>
        <taxon>Bacillati</taxon>
        <taxon>Actinomycetota</taxon>
        <taxon>Actinomycetes</taxon>
        <taxon>Kitasatosporales</taxon>
        <taxon>Streptomycetaceae</taxon>
        <taxon>Kitasatospora</taxon>
    </lineage>
</organism>
<feature type="domain" description="NAD-dependent epimerase/dehydratase" evidence="1">
    <location>
        <begin position="6"/>
        <end position="72"/>
    </location>
</feature>
<protein>
    <submittedName>
        <fullName evidence="2">NAD-dependent epimerase/dehydratase family protein</fullName>
    </submittedName>
</protein>
<evidence type="ECO:0000313" key="3">
    <source>
        <dbReference type="Proteomes" id="UP001500037"/>
    </source>
</evidence>
<name>A0ABN1WIH4_9ACTN</name>
<dbReference type="InterPro" id="IPR001509">
    <property type="entry name" value="Epimerase_deHydtase"/>
</dbReference>
<dbReference type="Pfam" id="PF01370">
    <property type="entry name" value="Epimerase"/>
    <property type="match status" value="1"/>
</dbReference>
<dbReference type="Gene3D" id="3.40.50.720">
    <property type="entry name" value="NAD(P)-binding Rossmann-like Domain"/>
    <property type="match status" value="1"/>
</dbReference>
<keyword evidence="3" id="KW-1185">Reference proteome</keyword>
<comment type="caution">
    <text evidence="2">The sequence shown here is derived from an EMBL/GenBank/DDBJ whole genome shotgun (WGS) entry which is preliminary data.</text>
</comment>
<dbReference type="SUPFAM" id="SSF51735">
    <property type="entry name" value="NAD(P)-binding Rossmann-fold domains"/>
    <property type="match status" value="1"/>
</dbReference>
<proteinExistence type="predicted"/>
<dbReference type="EMBL" id="BAAALF010000093">
    <property type="protein sequence ID" value="GAA1251025.1"/>
    <property type="molecule type" value="Genomic_DNA"/>
</dbReference>
<gene>
    <name evidence="2" type="ORF">GCM10009665_47170</name>
</gene>
<dbReference type="InterPro" id="IPR036291">
    <property type="entry name" value="NAD(P)-bd_dom_sf"/>
</dbReference>
<reference evidence="2 3" key="1">
    <citation type="journal article" date="2019" name="Int. J. Syst. Evol. Microbiol.">
        <title>The Global Catalogue of Microorganisms (GCM) 10K type strain sequencing project: providing services to taxonomists for standard genome sequencing and annotation.</title>
        <authorList>
            <consortium name="The Broad Institute Genomics Platform"/>
            <consortium name="The Broad Institute Genome Sequencing Center for Infectious Disease"/>
            <person name="Wu L."/>
            <person name="Ma J."/>
        </authorList>
    </citation>
    <scope>NUCLEOTIDE SEQUENCE [LARGE SCALE GENOMIC DNA]</scope>
    <source>
        <strain evidence="2 3">JCM 13004</strain>
    </source>
</reference>